<reference evidence="1" key="1">
    <citation type="submission" date="2019-12" db="EMBL/GenBank/DDBJ databases">
        <title>Genome sequencing and annotation of Brassica cretica.</title>
        <authorList>
            <person name="Studholme D.J."/>
            <person name="Sarris P."/>
        </authorList>
    </citation>
    <scope>NUCLEOTIDE SEQUENCE</scope>
    <source>
        <strain evidence="1">PFS-109/04</strain>
        <tissue evidence="1">Leaf</tissue>
    </source>
</reference>
<sequence length="254" mass="28438">MVDDNAISPKAAKPISPVRRRINEDEQEWWLQQSPEANTYVPSRYLSPSTTTSRSLVCGSCRGKLGIWPYVMMIDESPRVSVNGRLSLYMETGEDQTSVSSDSSDVLLIPSRVKNGVSDQMNSSYNRNNTDFDTYGGLSMRGAESTSNGAKIQCREKPVECMGINHIKANQVAFAKVEIETGFYSEGTGKIVQEVGMYTYLLRIIPQNIDKEAGDFIYFEMKKTAVLALHPPLMMMDIERKNDMNVLCLVQPKP</sequence>
<dbReference type="Proteomes" id="UP000712600">
    <property type="component" value="Unassembled WGS sequence"/>
</dbReference>
<protein>
    <submittedName>
        <fullName evidence="1">Uncharacterized protein</fullName>
    </submittedName>
</protein>
<gene>
    <name evidence="1" type="ORF">F2Q69_00029653</name>
</gene>
<accession>A0A8S9RW51</accession>
<dbReference type="AlphaFoldDB" id="A0A8S9RW51"/>
<comment type="caution">
    <text evidence="1">The sequence shown here is derived from an EMBL/GenBank/DDBJ whole genome shotgun (WGS) entry which is preliminary data.</text>
</comment>
<dbReference type="EMBL" id="QGKX02000088">
    <property type="protein sequence ID" value="KAF3584129.1"/>
    <property type="molecule type" value="Genomic_DNA"/>
</dbReference>
<evidence type="ECO:0000313" key="1">
    <source>
        <dbReference type="EMBL" id="KAF3584129.1"/>
    </source>
</evidence>
<proteinExistence type="predicted"/>
<evidence type="ECO:0000313" key="2">
    <source>
        <dbReference type="Proteomes" id="UP000712600"/>
    </source>
</evidence>
<organism evidence="1 2">
    <name type="scientific">Brassica cretica</name>
    <name type="common">Mustard</name>
    <dbReference type="NCBI Taxonomy" id="69181"/>
    <lineage>
        <taxon>Eukaryota</taxon>
        <taxon>Viridiplantae</taxon>
        <taxon>Streptophyta</taxon>
        <taxon>Embryophyta</taxon>
        <taxon>Tracheophyta</taxon>
        <taxon>Spermatophyta</taxon>
        <taxon>Magnoliopsida</taxon>
        <taxon>eudicotyledons</taxon>
        <taxon>Gunneridae</taxon>
        <taxon>Pentapetalae</taxon>
        <taxon>rosids</taxon>
        <taxon>malvids</taxon>
        <taxon>Brassicales</taxon>
        <taxon>Brassicaceae</taxon>
        <taxon>Brassiceae</taxon>
        <taxon>Brassica</taxon>
    </lineage>
</organism>
<name>A0A8S9RW51_BRACR</name>